<dbReference type="PANTHER" id="PTHR20275:SF0">
    <property type="entry name" value="NAD KINASE"/>
    <property type="match status" value="1"/>
</dbReference>
<sequence>MSVEFQTVAVFGKRDSTDFAPLKQLRDFLIRHGRNVILEKRAAEALGLDCGRTLEEIGTQADLFIIYGGDGTFLGISRRMAKYEVPFIGINAGRLGFITDIPSERMGNELSEILNGHYYTDSRTLLECIQMRGDKEVYRNVALNEVVISRGVSGGMVECSVIVNRLQMCSMHADGLIVSTPTGSTAYALSAGGPMIYPSVPCMLMIPVAPHTLSNRPIVLPESSLIEICVTQIRDAILYFDMQDQNEVLINDVLKISPYKHTIKILHPTSHNYFDTLNQKLHWNYNPTDR</sequence>
<evidence type="ECO:0000256" key="5">
    <source>
        <dbReference type="ARBA" id="ARBA00047925"/>
    </source>
</evidence>
<dbReference type="InterPro" id="IPR016064">
    <property type="entry name" value="NAD/diacylglycerol_kinase_sf"/>
</dbReference>
<keyword evidence="6" id="KW-0547">Nucleotide-binding</keyword>
<comment type="similarity">
    <text evidence="6">Belongs to the NAD kinase family.</text>
</comment>
<evidence type="ECO:0000256" key="3">
    <source>
        <dbReference type="ARBA" id="ARBA00022857"/>
    </source>
</evidence>
<dbReference type="PANTHER" id="PTHR20275">
    <property type="entry name" value="NAD KINASE"/>
    <property type="match status" value="1"/>
</dbReference>
<dbReference type="OrthoDB" id="9774737at2"/>
<keyword evidence="1 6" id="KW-0808">Transferase</keyword>
<dbReference type="Gene3D" id="3.40.50.10330">
    <property type="entry name" value="Probable inorganic polyphosphate/atp-NAD kinase, domain 1"/>
    <property type="match status" value="1"/>
</dbReference>
<dbReference type="GO" id="GO:0005524">
    <property type="term" value="F:ATP binding"/>
    <property type="evidence" value="ECO:0007669"/>
    <property type="project" value="UniProtKB-KW"/>
</dbReference>
<dbReference type="GO" id="GO:0006741">
    <property type="term" value="P:NADP+ biosynthetic process"/>
    <property type="evidence" value="ECO:0007669"/>
    <property type="project" value="UniProtKB-UniRule"/>
</dbReference>
<name>A0A6L6YHI2_9BURK</name>
<keyword evidence="4 6" id="KW-0520">NAD</keyword>
<comment type="function">
    <text evidence="6">Involved in the regulation of the intracellular balance of NAD and NADP, and is a key enzyme in the biosynthesis of NADP. Catalyzes specifically the phosphorylation on 2'-hydroxyl of the adenosine moiety of NAD to yield NADP.</text>
</comment>
<dbReference type="EMBL" id="WSRP01000024">
    <property type="protein sequence ID" value="MVX57195.1"/>
    <property type="molecule type" value="Genomic_DNA"/>
</dbReference>
<comment type="caution">
    <text evidence="6">Lacks conserved residue(s) required for the propagation of feature annotation.</text>
</comment>
<evidence type="ECO:0000256" key="1">
    <source>
        <dbReference type="ARBA" id="ARBA00022679"/>
    </source>
</evidence>
<dbReference type="Pfam" id="PF01513">
    <property type="entry name" value="NAD_kinase"/>
    <property type="match status" value="1"/>
</dbReference>
<feature type="active site" description="Proton acceptor" evidence="6">
    <location>
        <position position="70"/>
    </location>
</feature>
<keyword evidence="6" id="KW-0067">ATP-binding</keyword>
<feature type="binding site" evidence="6">
    <location>
        <begin position="144"/>
        <end position="145"/>
    </location>
    <ligand>
        <name>NAD(+)</name>
        <dbReference type="ChEBI" id="CHEBI:57540"/>
    </ligand>
</feature>
<dbReference type="Proteomes" id="UP000472580">
    <property type="component" value="Unassembled WGS sequence"/>
</dbReference>
<dbReference type="InterPro" id="IPR017438">
    <property type="entry name" value="ATP-NAD_kinase_N"/>
</dbReference>
<dbReference type="GO" id="GO:0005737">
    <property type="term" value="C:cytoplasm"/>
    <property type="evidence" value="ECO:0007669"/>
    <property type="project" value="UniProtKB-SubCell"/>
</dbReference>
<organism evidence="7 8">
    <name type="scientific">Parasutterella muris</name>
    <dbReference type="NCBI Taxonomy" id="2565572"/>
    <lineage>
        <taxon>Bacteria</taxon>
        <taxon>Pseudomonadati</taxon>
        <taxon>Pseudomonadota</taxon>
        <taxon>Betaproteobacteria</taxon>
        <taxon>Burkholderiales</taxon>
        <taxon>Sutterellaceae</taxon>
        <taxon>Parasutterella</taxon>
    </lineage>
</organism>
<comment type="caution">
    <text evidence="7">The sequence shown here is derived from an EMBL/GenBank/DDBJ whole genome shotgun (WGS) entry which is preliminary data.</text>
</comment>
<accession>A0A6L6YHI2</accession>
<protein>
    <recommendedName>
        <fullName evidence="6">NAD kinase</fullName>
        <ecNumber evidence="6">2.7.1.23</ecNumber>
    </recommendedName>
    <alternativeName>
        <fullName evidence="6">ATP-dependent NAD kinase</fullName>
    </alternativeName>
</protein>
<keyword evidence="3 6" id="KW-0521">NADP</keyword>
<comment type="catalytic activity">
    <reaction evidence="5 6">
        <text>NAD(+) + ATP = ADP + NADP(+) + H(+)</text>
        <dbReference type="Rhea" id="RHEA:18629"/>
        <dbReference type="ChEBI" id="CHEBI:15378"/>
        <dbReference type="ChEBI" id="CHEBI:30616"/>
        <dbReference type="ChEBI" id="CHEBI:57540"/>
        <dbReference type="ChEBI" id="CHEBI:58349"/>
        <dbReference type="ChEBI" id="CHEBI:456216"/>
        <dbReference type="EC" id="2.7.1.23"/>
    </reaction>
</comment>
<dbReference type="SUPFAM" id="SSF111331">
    <property type="entry name" value="NAD kinase/diacylglycerol kinase-like"/>
    <property type="match status" value="1"/>
</dbReference>
<dbReference type="AlphaFoldDB" id="A0A6L6YHI2"/>
<feature type="binding site" evidence="6">
    <location>
        <position position="243"/>
    </location>
    <ligand>
        <name>NAD(+)</name>
        <dbReference type="ChEBI" id="CHEBI:57540"/>
    </ligand>
</feature>
<feature type="binding site" evidence="6">
    <location>
        <begin position="70"/>
        <end position="71"/>
    </location>
    <ligand>
        <name>NAD(+)</name>
        <dbReference type="ChEBI" id="CHEBI:57540"/>
    </ligand>
</feature>
<dbReference type="InterPro" id="IPR017437">
    <property type="entry name" value="ATP-NAD_kinase_PpnK-typ_C"/>
</dbReference>
<keyword evidence="2 6" id="KW-0418">Kinase</keyword>
<dbReference type="GO" id="GO:0003951">
    <property type="term" value="F:NAD+ kinase activity"/>
    <property type="evidence" value="ECO:0007669"/>
    <property type="project" value="UniProtKB-UniRule"/>
</dbReference>
<dbReference type="EC" id="2.7.1.23" evidence="6"/>
<keyword evidence="8" id="KW-1185">Reference proteome</keyword>
<evidence type="ECO:0000256" key="6">
    <source>
        <dbReference type="HAMAP-Rule" id="MF_00361"/>
    </source>
</evidence>
<comment type="cofactor">
    <cofactor evidence="6">
        <name>a divalent metal cation</name>
        <dbReference type="ChEBI" id="CHEBI:60240"/>
    </cofactor>
</comment>
<evidence type="ECO:0000256" key="2">
    <source>
        <dbReference type="ARBA" id="ARBA00022777"/>
    </source>
</evidence>
<evidence type="ECO:0000313" key="7">
    <source>
        <dbReference type="EMBL" id="MVX57195.1"/>
    </source>
</evidence>
<reference evidence="7 8" key="1">
    <citation type="submission" date="2019-12" db="EMBL/GenBank/DDBJ databases">
        <title>Microbes associate with the intestines of laboratory mice.</title>
        <authorList>
            <person name="Navarre W."/>
            <person name="Wong E."/>
        </authorList>
    </citation>
    <scope>NUCLEOTIDE SEQUENCE [LARGE SCALE GENOMIC DNA]</scope>
    <source>
        <strain evidence="7 8">NM82_D38</strain>
    </source>
</reference>
<evidence type="ECO:0000313" key="8">
    <source>
        <dbReference type="Proteomes" id="UP000472580"/>
    </source>
</evidence>
<feature type="binding site" evidence="6">
    <location>
        <position position="174"/>
    </location>
    <ligand>
        <name>NAD(+)</name>
        <dbReference type="ChEBI" id="CHEBI:57540"/>
    </ligand>
</feature>
<dbReference type="Pfam" id="PF20143">
    <property type="entry name" value="NAD_kinase_C"/>
    <property type="match status" value="1"/>
</dbReference>
<dbReference type="GO" id="GO:0051287">
    <property type="term" value="F:NAD binding"/>
    <property type="evidence" value="ECO:0007669"/>
    <property type="project" value="UniProtKB-ARBA"/>
</dbReference>
<dbReference type="InterPro" id="IPR002504">
    <property type="entry name" value="NADK"/>
</dbReference>
<feature type="binding site" evidence="6">
    <location>
        <begin position="185"/>
        <end position="190"/>
    </location>
    <ligand>
        <name>NAD(+)</name>
        <dbReference type="ChEBI" id="CHEBI:57540"/>
    </ligand>
</feature>
<keyword evidence="6" id="KW-0963">Cytoplasm</keyword>
<dbReference type="HAMAP" id="MF_00361">
    <property type="entry name" value="NAD_kinase"/>
    <property type="match status" value="1"/>
</dbReference>
<comment type="subcellular location">
    <subcellularLocation>
        <location evidence="6">Cytoplasm</location>
    </subcellularLocation>
</comment>
<feature type="binding site" evidence="6">
    <location>
        <position position="172"/>
    </location>
    <ligand>
        <name>NAD(+)</name>
        <dbReference type="ChEBI" id="CHEBI:57540"/>
    </ligand>
</feature>
<dbReference type="RefSeq" id="WP_160335621.1">
    <property type="nucleotide sequence ID" value="NZ_WSRP01000024.1"/>
</dbReference>
<feature type="binding site" evidence="6">
    <location>
        <position position="209"/>
    </location>
    <ligand>
        <name>NAD(+)</name>
        <dbReference type="ChEBI" id="CHEBI:57540"/>
    </ligand>
</feature>
<dbReference type="GO" id="GO:0046872">
    <property type="term" value="F:metal ion binding"/>
    <property type="evidence" value="ECO:0007669"/>
    <property type="project" value="UniProtKB-UniRule"/>
</dbReference>
<evidence type="ECO:0000256" key="4">
    <source>
        <dbReference type="ARBA" id="ARBA00023027"/>
    </source>
</evidence>
<dbReference type="GO" id="GO:0019674">
    <property type="term" value="P:NAD+ metabolic process"/>
    <property type="evidence" value="ECO:0007669"/>
    <property type="project" value="InterPro"/>
</dbReference>
<dbReference type="Gene3D" id="2.60.200.30">
    <property type="entry name" value="Probable inorganic polyphosphate/atp-NAD kinase, domain 2"/>
    <property type="match status" value="1"/>
</dbReference>
<gene>
    <name evidence="7" type="primary">ppnK</name>
    <name evidence="6" type="synonym">nadK</name>
    <name evidence="7" type="ORF">E5987_08235</name>
</gene>
<proteinExistence type="inferred from homology"/>